<sequence length="242" mass="28751">MEDLETKKRFEIVQRVMNLCISSLYTFYEESIIRKKSVLEFSRLKSMLQDESIRITDELSQLYLTYPVIACVQQYYHEKEFLWESTFYESLDKEQKSKWISYSPLHFQLSTFTANHTAYDEELPYFSIVVRAIVLERYSHFLYQQIESCLLKAHTIQQDDESTMIAEEVETYRPKKKTVVGTSNPFHHTLEAWQIKLLTECVNRSRMFTTTLTPEILTDFFEGKLEGVLISNNNRLLAYFMS</sequence>
<accession>A0A1G6YWY5</accession>
<organism evidence="1 2">
    <name type="scientific">Riemerella columbipharyngis</name>
    <dbReference type="NCBI Taxonomy" id="1071918"/>
    <lineage>
        <taxon>Bacteria</taxon>
        <taxon>Pseudomonadati</taxon>
        <taxon>Bacteroidota</taxon>
        <taxon>Flavobacteriia</taxon>
        <taxon>Flavobacteriales</taxon>
        <taxon>Weeksellaceae</taxon>
        <taxon>Riemerella</taxon>
    </lineage>
</organism>
<gene>
    <name evidence="1" type="ORF">SAMN05421544_101298</name>
</gene>
<dbReference type="AlphaFoldDB" id="A0A1G6YWY5"/>
<dbReference type="Proteomes" id="UP000198517">
    <property type="component" value="Unassembled WGS sequence"/>
</dbReference>
<dbReference type="STRING" id="1071918.SAMN05421544_101298"/>
<dbReference type="OrthoDB" id="1034886at2"/>
<protein>
    <submittedName>
        <fullName evidence="1">Uncharacterized protein</fullName>
    </submittedName>
</protein>
<reference evidence="1 2" key="1">
    <citation type="submission" date="2016-10" db="EMBL/GenBank/DDBJ databases">
        <authorList>
            <person name="de Groot N.N."/>
        </authorList>
    </citation>
    <scope>NUCLEOTIDE SEQUENCE [LARGE SCALE GENOMIC DNA]</scope>
    <source>
        <strain evidence="1 2">DSM 24015</strain>
    </source>
</reference>
<evidence type="ECO:0000313" key="1">
    <source>
        <dbReference type="EMBL" id="SDD94909.1"/>
    </source>
</evidence>
<dbReference type="EMBL" id="FNAS01000001">
    <property type="protein sequence ID" value="SDD94909.1"/>
    <property type="molecule type" value="Genomic_DNA"/>
</dbReference>
<keyword evidence="2" id="KW-1185">Reference proteome</keyword>
<proteinExistence type="predicted"/>
<name>A0A1G6YWY5_9FLAO</name>
<dbReference type="RefSeq" id="WP_092735720.1">
    <property type="nucleotide sequence ID" value="NZ_FNAS01000001.1"/>
</dbReference>
<evidence type="ECO:0000313" key="2">
    <source>
        <dbReference type="Proteomes" id="UP000198517"/>
    </source>
</evidence>